<evidence type="ECO:0000313" key="2">
    <source>
        <dbReference type="EMBL" id="KIW23504.1"/>
    </source>
</evidence>
<dbReference type="VEuPathDB" id="FungiDB:PV07_11696"/>
<evidence type="ECO:0000313" key="3">
    <source>
        <dbReference type="Proteomes" id="UP000054466"/>
    </source>
</evidence>
<protein>
    <submittedName>
        <fullName evidence="2">Uncharacterized protein</fullName>
    </submittedName>
</protein>
<dbReference type="GeneID" id="27350890"/>
<proteinExistence type="predicted"/>
<dbReference type="AlphaFoldDB" id="A0A0D2CJ13"/>
<dbReference type="RefSeq" id="XP_016243720.1">
    <property type="nucleotide sequence ID" value="XM_016399158.1"/>
</dbReference>
<gene>
    <name evidence="2" type="ORF">PV07_11696</name>
</gene>
<dbReference type="EMBL" id="KN847046">
    <property type="protein sequence ID" value="KIW23504.1"/>
    <property type="molecule type" value="Genomic_DNA"/>
</dbReference>
<keyword evidence="3" id="KW-1185">Reference proteome</keyword>
<name>A0A0D2CJ13_9EURO</name>
<reference evidence="2 3" key="1">
    <citation type="submission" date="2015-01" db="EMBL/GenBank/DDBJ databases">
        <title>The Genome Sequence of Cladophialophora immunda CBS83496.</title>
        <authorList>
            <consortium name="The Broad Institute Genomics Platform"/>
            <person name="Cuomo C."/>
            <person name="de Hoog S."/>
            <person name="Gorbushina A."/>
            <person name="Stielow B."/>
            <person name="Teixiera M."/>
            <person name="Abouelleil A."/>
            <person name="Chapman S.B."/>
            <person name="Priest M."/>
            <person name="Young S.K."/>
            <person name="Wortman J."/>
            <person name="Nusbaum C."/>
            <person name="Birren B."/>
        </authorList>
    </citation>
    <scope>NUCLEOTIDE SEQUENCE [LARGE SCALE GENOMIC DNA]</scope>
    <source>
        <strain evidence="2 3">CBS 83496</strain>
    </source>
</reference>
<dbReference type="HOGENOM" id="CLU_2158110_0_0_1"/>
<feature type="region of interest" description="Disordered" evidence="1">
    <location>
        <begin position="63"/>
        <end position="82"/>
    </location>
</feature>
<dbReference type="Proteomes" id="UP000054466">
    <property type="component" value="Unassembled WGS sequence"/>
</dbReference>
<sequence length="111" mass="12270">MSGPVRSRTRSDVYPPHMRRRLVSMQGRIRAVLRATSPIASFVQASSLIAAEITKEMIEAASLSSTCGRPTSEGEETKPVRSLTQERISHVKFVEGSPGLAGVLWREQEYI</sequence>
<organism evidence="2 3">
    <name type="scientific">Cladophialophora immunda</name>
    <dbReference type="NCBI Taxonomy" id="569365"/>
    <lineage>
        <taxon>Eukaryota</taxon>
        <taxon>Fungi</taxon>
        <taxon>Dikarya</taxon>
        <taxon>Ascomycota</taxon>
        <taxon>Pezizomycotina</taxon>
        <taxon>Eurotiomycetes</taxon>
        <taxon>Chaetothyriomycetidae</taxon>
        <taxon>Chaetothyriales</taxon>
        <taxon>Herpotrichiellaceae</taxon>
        <taxon>Cladophialophora</taxon>
    </lineage>
</organism>
<evidence type="ECO:0000256" key="1">
    <source>
        <dbReference type="SAM" id="MobiDB-lite"/>
    </source>
</evidence>
<accession>A0A0D2CJ13</accession>